<dbReference type="SMART" id="SM00448">
    <property type="entry name" value="REC"/>
    <property type="match status" value="1"/>
</dbReference>
<feature type="modified residue" description="4-aspartylphosphate" evidence="3">
    <location>
        <position position="55"/>
    </location>
</feature>
<sequence length="121" mass="13566">MDKKKILIIDDDARNIFALAAVLKSRHYDCLSCQSAMEAIDLLSADDTVDYILIDMMMPEMDGYEAIPQIRKIPSHSQTPIISVTAQAMVGDREKSLFAGADEYISKPVDIDRLLSIFKKL</sequence>
<dbReference type="InterPro" id="IPR011006">
    <property type="entry name" value="CheY-like_superfamily"/>
</dbReference>
<dbReference type="RefSeq" id="WP_108373509.1">
    <property type="nucleotide sequence ID" value="NZ_CP028811.1"/>
</dbReference>
<dbReference type="Pfam" id="PF00072">
    <property type="entry name" value="Response_reg"/>
    <property type="match status" value="1"/>
</dbReference>
<feature type="domain" description="Response regulatory" evidence="4">
    <location>
        <begin position="5"/>
        <end position="121"/>
    </location>
</feature>
<evidence type="ECO:0000313" key="5">
    <source>
        <dbReference type="EMBL" id="AWA31453.1"/>
    </source>
</evidence>
<dbReference type="Proteomes" id="UP000244193">
    <property type="component" value="Chromosome"/>
</dbReference>
<evidence type="ECO:0000313" key="6">
    <source>
        <dbReference type="Proteomes" id="UP000244193"/>
    </source>
</evidence>
<dbReference type="GO" id="GO:0000160">
    <property type="term" value="P:phosphorelay signal transduction system"/>
    <property type="evidence" value="ECO:0007669"/>
    <property type="project" value="UniProtKB-KW"/>
</dbReference>
<keyword evidence="2" id="KW-0902">Two-component regulatory system</keyword>
<dbReference type="KEGG" id="fmg:HYN48_08970"/>
<dbReference type="InterPro" id="IPR001789">
    <property type="entry name" value="Sig_transdc_resp-reg_receiver"/>
</dbReference>
<protein>
    <submittedName>
        <fullName evidence="5">Response regulator</fullName>
    </submittedName>
</protein>
<dbReference type="Gene3D" id="3.40.50.2300">
    <property type="match status" value="1"/>
</dbReference>
<evidence type="ECO:0000256" key="3">
    <source>
        <dbReference type="PROSITE-ProRule" id="PRU00169"/>
    </source>
</evidence>
<name>A0A2S0RIA2_9FLAO</name>
<evidence type="ECO:0000259" key="4">
    <source>
        <dbReference type="PROSITE" id="PS50110"/>
    </source>
</evidence>
<proteinExistence type="predicted"/>
<evidence type="ECO:0000256" key="1">
    <source>
        <dbReference type="ARBA" id="ARBA00022553"/>
    </source>
</evidence>
<organism evidence="5 6">
    <name type="scientific">Flavobacterium magnum</name>
    <dbReference type="NCBI Taxonomy" id="2162713"/>
    <lineage>
        <taxon>Bacteria</taxon>
        <taxon>Pseudomonadati</taxon>
        <taxon>Bacteroidota</taxon>
        <taxon>Flavobacteriia</taxon>
        <taxon>Flavobacteriales</taxon>
        <taxon>Flavobacteriaceae</taxon>
        <taxon>Flavobacterium</taxon>
    </lineage>
</organism>
<keyword evidence="6" id="KW-1185">Reference proteome</keyword>
<dbReference type="PANTHER" id="PTHR45339">
    <property type="entry name" value="HYBRID SIGNAL TRANSDUCTION HISTIDINE KINASE J"/>
    <property type="match status" value="1"/>
</dbReference>
<dbReference type="CDD" id="cd17546">
    <property type="entry name" value="REC_hyHK_CKI1_RcsC-like"/>
    <property type="match status" value="1"/>
</dbReference>
<accession>A0A2S0RIA2</accession>
<dbReference type="PANTHER" id="PTHR45339:SF1">
    <property type="entry name" value="HYBRID SIGNAL TRANSDUCTION HISTIDINE KINASE J"/>
    <property type="match status" value="1"/>
</dbReference>
<evidence type="ECO:0000256" key="2">
    <source>
        <dbReference type="ARBA" id="ARBA00023012"/>
    </source>
</evidence>
<dbReference type="AlphaFoldDB" id="A0A2S0RIA2"/>
<keyword evidence="1 3" id="KW-0597">Phosphoprotein</keyword>
<dbReference type="SUPFAM" id="SSF52172">
    <property type="entry name" value="CheY-like"/>
    <property type="match status" value="1"/>
</dbReference>
<reference evidence="5 6" key="1">
    <citation type="submission" date="2018-04" db="EMBL/GenBank/DDBJ databases">
        <title>Genome sequencing of Flavobacterium sp. HYN0048.</title>
        <authorList>
            <person name="Yi H."/>
            <person name="Baek C."/>
        </authorList>
    </citation>
    <scope>NUCLEOTIDE SEQUENCE [LARGE SCALE GENOMIC DNA]</scope>
    <source>
        <strain evidence="5 6">HYN0048</strain>
    </source>
</reference>
<dbReference type="OrthoDB" id="9796457at2"/>
<dbReference type="PROSITE" id="PS50110">
    <property type="entry name" value="RESPONSE_REGULATORY"/>
    <property type="match status" value="1"/>
</dbReference>
<dbReference type="EMBL" id="CP028811">
    <property type="protein sequence ID" value="AWA31453.1"/>
    <property type="molecule type" value="Genomic_DNA"/>
</dbReference>
<gene>
    <name evidence="5" type="ORF">HYN48_08970</name>
</gene>